<reference evidence="1" key="1">
    <citation type="journal article" date="2014" name="Front. Microbiol.">
        <title>High frequency of phylogenetically diverse reductive dehalogenase-homologous genes in deep subseafloor sedimentary metagenomes.</title>
        <authorList>
            <person name="Kawai M."/>
            <person name="Futagami T."/>
            <person name="Toyoda A."/>
            <person name="Takaki Y."/>
            <person name="Nishi S."/>
            <person name="Hori S."/>
            <person name="Arai W."/>
            <person name="Tsubouchi T."/>
            <person name="Morono Y."/>
            <person name="Uchiyama I."/>
            <person name="Ito T."/>
            <person name="Fujiyama A."/>
            <person name="Inagaki F."/>
            <person name="Takami H."/>
        </authorList>
    </citation>
    <scope>NUCLEOTIDE SEQUENCE</scope>
    <source>
        <strain evidence="1">Expedition CK06-06</strain>
    </source>
</reference>
<dbReference type="EMBL" id="BART01012005">
    <property type="protein sequence ID" value="GAG89830.1"/>
    <property type="molecule type" value="Genomic_DNA"/>
</dbReference>
<dbReference type="PROSITE" id="PS51257">
    <property type="entry name" value="PROKAR_LIPOPROTEIN"/>
    <property type="match status" value="1"/>
</dbReference>
<comment type="caution">
    <text evidence="1">The sequence shown here is derived from an EMBL/GenBank/DDBJ whole genome shotgun (WGS) entry which is preliminary data.</text>
</comment>
<evidence type="ECO:0008006" key="2">
    <source>
        <dbReference type="Google" id="ProtNLM"/>
    </source>
</evidence>
<dbReference type="AlphaFoldDB" id="X1B430"/>
<evidence type="ECO:0000313" key="1">
    <source>
        <dbReference type="EMBL" id="GAG89830.1"/>
    </source>
</evidence>
<sequence>MIRIQYETEVIDLKKIATILGLMMFSMTLSGCVETSISSNLDQSLVGTWESGVIDGYYIHQKIFGSDGSFTSRWLYETDRSTYSSVSGTWTADGYTLTTITDHTDTYSYTFAGSNTFTLQWDGESRIYYKN</sequence>
<name>X1B430_9ZZZZ</name>
<protein>
    <recommendedName>
        <fullName evidence="2">Lipocalin-like domain-containing protein</fullName>
    </recommendedName>
</protein>
<accession>X1B430</accession>
<proteinExistence type="predicted"/>
<organism evidence="1">
    <name type="scientific">marine sediment metagenome</name>
    <dbReference type="NCBI Taxonomy" id="412755"/>
    <lineage>
        <taxon>unclassified sequences</taxon>
        <taxon>metagenomes</taxon>
        <taxon>ecological metagenomes</taxon>
    </lineage>
</organism>
<gene>
    <name evidence="1" type="ORF">S01H4_25278</name>
</gene>